<feature type="domain" description="CD-NTase associated protein 4-like DNA endonuclease" evidence="1">
    <location>
        <begin position="5"/>
        <end position="76"/>
    </location>
</feature>
<dbReference type="Pfam" id="PF14130">
    <property type="entry name" value="Cap4_nuclease"/>
    <property type="match status" value="1"/>
</dbReference>
<dbReference type="InterPro" id="IPR025382">
    <property type="entry name" value="Cap4-like_endonuclease_dom"/>
</dbReference>
<dbReference type="Proteomes" id="UP000690515">
    <property type="component" value="Unassembled WGS sequence"/>
</dbReference>
<dbReference type="EMBL" id="JAGSOY010000271">
    <property type="protein sequence ID" value="MBU2714422.1"/>
    <property type="molecule type" value="Genomic_DNA"/>
</dbReference>
<sequence>MAESEKNDLEMALKKEVGTSAILAKLQLVKSELPLTGCDKSLMGTISTLAHKLHPNCHYNSVNIYQTLMDDLRRKGKTTFDYIKWDDMLKNKALTNTQVQETITIHTKLPDEEDPLAVANDLIKDMNLSTIEKHNLKKACRSYYTNQLIKTSRVLRIKEDLKKIIFSTFDELNDKKINTWINDVEEKISADVCDLLGDQSAVHAAIICELGFKLNED</sequence>
<gene>
    <name evidence="2" type="ORF">KCG35_25560</name>
</gene>
<organism evidence="2 3">
    <name type="scientific">Zooshikella harenae</name>
    <dbReference type="NCBI Taxonomy" id="2827238"/>
    <lineage>
        <taxon>Bacteria</taxon>
        <taxon>Pseudomonadati</taxon>
        <taxon>Pseudomonadota</taxon>
        <taxon>Gammaproteobacteria</taxon>
        <taxon>Oceanospirillales</taxon>
        <taxon>Zooshikellaceae</taxon>
        <taxon>Zooshikella</taxon>
    </lineage>
</organism>
<name>A0ABS5ZK68_9GAMM</name>
<keyword evidence="3" id="KW-1185">Reference proteome</keyword>
<reference evidence="2 3" key="1">
    <citation type="submission" date="2021-04" db="EMBL/GenBank/DDBJ databases">
        <authorList>
            <person name="Pira H."/>
            <person name="Risdian C."/>
            <person name="Wink J."/>
        </authorList>
    </citation>
    <scope>NUCLEOTIDE SEQUENCE [LARGE SCALE GENOMIC DNA]</scope>
    <source>
        <strain evidence="2 3">WH53</strain>
    </source>
</reference>
<evidence type="ECO:0000313" key="2">
    <source>
        <dbReference type="EMBL" id="MBU2714422.1"/>
    </source>
</evidence>
<evidence type="ECO:0000313" key="3">
    <source>
        <dbReference type="Proteomes" id="UP000690515"/>
    </source>
</evidence>
<proteinExistence type="predicted"/>
<protein>
    <submittedName>
        <fullName evidence="2">DUF4297 domain-containing protein</fullName>
    </submittedName>
</protein>
<accession>A0ABS5ZK68</accession>
<evidence type="ECO:0000259" key="1">
    <source>
        <dbReference type="Pfam" id="PF14130"/>
    </source>
</evidence>
<comment type="caution">
    <text evidence="2">The sequence shown here is derived from an EMBL/GenBank/DDBJ whole genome shotgun (WGS) entry which is preliminary data.</text>
</comment>